<dbReference type="InterPro" id="IPR036034">
    <property type="entry name" value="PDZ_sf"/>
</dbReference>
<keyword evidence="3 5" id="KW-0378">Hydrolase</keyword>
<evidence type="ECO:0000256" key="4">
    <source>
        <dbReference type="ARBA" id="ARBA00022825"/>
    </source>
</evidence>
<feature type="compositionally biased region" description="Low complexity" evidence="6">
    <location>
        <begin position="1"/>
        <end position="12"/>
    </location>
</feature>
<dbReference type="GO" id="GO:0006508">
    <property type="term" value="P:proteolysis"/>
    <property type="evidence" value="ECO:0007669"/>
    <property type="project" value="UniProtKB-KW"/>
</dbReference>
<dbReference type="GO" id="GO:0004175">
    <property type="term" value="F:endopeptidase activity"/>
    <property type="evidence" value="ECO:0007669"/>
    <property type="project" value="TreeGrafter"/>
</dbReference>
<dbReference type="InterPro" id="IPR005151">
    <property type="entry name" value="Tail-specific_protease"/>
</dbReference>
<dbReference type="EMBL" id="CP003345">
    <property type="protein sequence ID" value="AFM03315.1"/>
    <property type="molecule type" value="Genomic_DNA"/>
</dbReference>
<dbReference type="SUPFAM" id="SSF50156">
    <property type="entry name" value="PDZ domain-like"/>
    <property type="match status" value="1"/>
</dbReference>
<dbReference type="GO" id="GO:0008236">
    <property type="term" value="F:serine-type peptidase activity"/>
    <property type="evidence" value="ECO:0007669"/>
    <property type="project" value="UniProtKB-KW"/>
</dbReference>
<evidence type="ECO:0000259" key="8">
    <source>
        <dbReference type="SMART" id="SM00245"/>
    </source>
</evidence>
<dbReference type="Pfam" id="PF13180">
    <property type="entry name" value="PDZ_2"/>
    <property type="match status" value="1"/>
</dbReference>
<dbReference type="eggNOG" id="COG0793">
    <property type="taxonomic scope" value="Bacteria"/>
</dbReference>
<dbReference type="CDD" id="cd06782">
    <property type="entry name" value="cpPDZ_CPP-like"/>
    <property type="match status" value="1"/>
</dbReference>
<dbReference type="HOGENOM" id="CLU_017295_2_1_10"/>
<dbReference type="RefSeq" id="WP_014796773.1">
    <property type="nucleotide sequence ID" value="NC_018018.1"/>
</dbReference>
<dbReference type="GO" id="GO:0007165">
    <property type="term" value="P:signal transduction"/>
    <property type="evidence" value="ECO:0007669"/>
    <property type="project" value="TreeGrafter"/>
</dbReference>
<dbReference type="Gene3D" id="2.30.42.10">
    <property type="match status" value="1"/>
</dbReference>
<dbReference type="SMART" id="SM00245">
    <property type="entry name" value="TSPc"/>
    <property type="match status" value="1"/>
</dbReference>
<dbReference type="AlphaFoldDB" id="I4AH80"/>
<dbReference type="SUPFAM" id="SSF52096">
    <property type="entry name" value="ClpP/crotonase"/>
    <property type="match status" value="1"/>
</dbReference>
<dbReference type="Gene3D" id="3.30.750.44">
    <property type="match status" value="1"/>
</dbReference>
<dbReference type="KEGG" id="fli:Fleli_0858"/>
<dbReference type="CDD" id="cd07560">
    <property type="entry name" value="Peptidase_S41_CPP"/>
    <property type="match status" value="1"/>
</dbReference>
<gene>
    <name evidence="9" type="ordered locus">Fleli_0858</name>
</gene>
<evidence type="ECO:0000256" key="5">
    <source>
        <dbReference type="RuleBase" id="RU004404"/>
    </source>
</evidence>
<dbReference type="PANTHER" id="PTHR32060">
    <property type="entry name" value="TAIL-SPECIFIC PROTEASE"/>
    <property type="match status" value="1"/>
</dbReference>
<reference evidence="10" key="1">
    <citation type="submission" date="2012-06" db="EMBL/GenBank/DDBJ databases">
        <title>The complete genome of Flexibacter litoralis DSM 6794.</title>
        <authorList>
            <person name="Lucas S."/>
            <person name="Copeland A."/>
            <person name="Lapidus A."/>
            <person name="Glavina del Rio T."/>
            <person name="Dalin E."/>
            <person name="Tice H."/>
            <person name="Bruce D."/>
            <person name="Goodwin L."/>
            <person name="Pitluck S."/>
            <person name="Peters L."/>
            <person name="Ovchinnikova G."/>
            <person name="Lu M."/>
            <person name="Kyrpides N."/>
            <person name="Mavromatis K."/>
            <person name="Ivanova N."/>
            <person name="Brettin T."/>
            <person name="Detter J.C."/>
            <person name="Han C."/>
            <person name="Larimer F."/>
            <person name="Land M."/>
            <person name="Hauser L."/>
            <person name="Markowitz V."/>
            <person name="Cheng J.-F."/>
            <person name="Hugenholtz P."/>
            <person name="Woyke T."/>
            <person name="Wu D."/>
            <person name="Spring S."/>
            <person name="Lang E."/>
            <person name="Kopitz M."/>
            <person name="Brambilla E."/>
            <person name="Klenk H.-P."/>
            <person name="Eisen J.A."/>
        </authorList>
    </citation>
    <scope>NUCLEOTIDE SEQUENCE [LARGE SCALE GENOMIC DNA]</scope>
    <source>
        <strain evidence="10">ATCC 23117 / DSM 6794 / NBRC 15988 / NCIMB 1366 / Sio-4</strain>
    </source>
</reference>
<dbReference type="NCBIfam" id="TIGR00225">
    <property type="entry name" value="prc"/>
    <property type="match status" value="1"/>
</dbReference>
<name>I4AH80_BERLS</name>
<dbReference type="SMART" id="SM00228">
    <property type="entry name" value="PDZ"/>
    <property type="match status" value="1"/>
</dbReference>
<protein>
    <submittedName>
        <fullName evidence="9">C-terminal processing peptidase-3</fullName>
    </submittedName>
</protein>
<dbReference type="InterPro" id="IPR001478">
    <property type="entry name" value="PDZ"/>
</dbReference>
<dbReference type="PATRIC" id="fig|880071.3.peg.834"/>
<organism evidence="9 10">
    <name type="scientific">Bernardetia litoralis (strain ATCC 23117 / DSM 6794 / NBRC 15988 / NCIMB 1366 / Fx l1 / Sio-4)</name>
    <name type="common">Flexibacter litoralis</name>
    <dbReference type="NCBI Taxonomy" id="880071"/>
    <lineage>
        <taxon>Bacteria</taxon>
        <taxon>Pseudomonadati</taxon>
        <taxon>Bacteroidota</taxon>
        <taxon>Cytophagia</taxon>
        <taxon>Cytophagales</taxon>
        <taxon>Bernardetiaceae</taxon>
        <taxon>Bernardetia</taxon>
    </lineage>
</organism>
<proteinExistence type="inferred from homology"/>
<dbReference type="Pfam" id="PF03572">
    <property type="entry name" value="Peptidase_S41"/>
    <property type="match status" value="1"/>
</dbReference>
<dbReference type="OrthoDB" id="9812068at2"/>
<feature type="region of interest" description="Disordered" evidence="6">
    <location>
        <begin position="1"/>
        <end position="34"/>
    </location>
</feature>
<evidence type="ECO:0000256" key="2">
    <source>
        <dbReference type="ARBA" id="ARBA00022670"/>
    </source>
</evidence>
<dbReference type="InterPro" id="IPR004447">
    <property type="entry name" value="Peptidase_S41A"/>
</dbReference>
<feature type="domain" description="PDZ" evidence="7">
    <location>
        <begin position="149"/>
        <end position="222"/>
    </location>
</feature>
<dbReference type="GO" id="GO:0030288">
    <property type="term" value="C:outer membrane-bounded periplasmic space"/>
    <property type="evidence" value="ECO:0007669"/>
    <property type="project" value="TreeGrafter"/>
</dbReference>
<evidence type="ECO:0000256" key="6">
    <source>
        <dbReference type="SAM" id="MobiDB-lite"/>
    </source>
</evidence>
<evidence type="ECO:0000313" key="9">
    <source>
        <dbReference type="EMBL" id="AFM03315.1"/>
    </source>
</evidence>
<accession>I4AH80</accession>
<dbReference type="Proteomes" id="UP000006054">
    <property type="component" value="Chromosome"/>
</dbReference>
<comment type="similarity">
    <text evidence="1 5">Belongs to the peptidase S41A family.</text>
</comment>
<keyword evidence="10" id="KW-1185">Reference proteome</keyword>
<evidence type="ECO:0000259" key="7">
    <source>
        <dbReference type="SMART" id="SM00228"/>
    </source>
</evidence>
<evidence type="ECO:0000256" key="3">
    <source>
        <dbReference type="ARBA" id="ARBA00022801"/>
    </source>
</evidence>
<dbReference type="InterPro" id="IPR029045">
    <property type="entry name" value="ClpP/crotonase-like_dom_sf"/>
</dbReference>
<keyword evidence="4 5" id="KW-0720">Serine protease</keyword>
<dbReference type="PANTHER" id="PTHR32060:SF30">
    <property type="entry name" value="CARBOXY-TERMINAL PROCESSING PROTEASE CTPA"/>
    <property type="match status" value="1"/>
</dbReference>
<sequence>MSESNSGSSSDSSNERLIYTRSTPKENQAKTKSSPSISAAQIKLPIFTAIALGVGLIFGARFFGGNDNSFSSSLVGLTDLQTEESASDQAKKIRQVLSYIEDYYVDTVNLTDITDHGIKEMLSKLDPHTSYIPSKDVEMMNSQLEGDFEGIGVEFVLFEDTIQVIMPIPNSPSSKAGIEAGDRIIKVDKTPVANVKIDNRQIFDLLRGKKNSKVNLTVFRPYQNKELTLTVERGTIPTNTVEVGYMLTQKTGYIKVSRFGMNTFKEFETQLHKLLREGMKDLVLDLRGNPGGYMDQAVKMVDELLAGKEMIVYTDGKKARFDSEEKAHRTGDFEEGAVVVLLDEGSASASEIVAGALQDNDRALIVGRRSFGKGLVQKPINLRDGSELRLTISRYYTPSGRSIQKPYSDTTDYSLEIMERYTNGELYHLDSSKMDTKHIYKTTHGRTVYGSGGIMPDIFVSRDTSYFTPYIDSLFSKNVVRDWTSTYYNLNKEKFKAMKVEDFISNFTIDKNLENKFLSFAKSQKVVFNNAEYQISRAFILNQLKASIGKLNWQNEGYYPIINQEDKEVKTALENLNKAEELKKYYLEKE</sequence>
<evidence type="ECO:0000313" key="10">
    <source>
        <dbReference type="Proteomes" id="UP000006054"/>
    </source>
</evidence>
<dbReference type="Gene3D" id="3.90.226.10">
    <property type="entry name" value="2-enoyl-CoA Hydratase, Chain A, domain 1"/>
    <property type="match status" value="1"/>
</dbReference>
<keyword evidence="2 5" id="KW-0645">Protease</keyword>
<evidence type="ECO:0000256" key="1">
    <source>
        <dbReference type="ARBA" id="ARBA00009179"/>
    </source>
</evidence>
<feature type="domain" description="Tail specific protease" evidence="8">
    <location>
        <begin position="224"/>
        <end position="411"/>
    </location>
</feature>